<comment type="catalytic activity">
    <reaction evidence="13 15">
        <text>O-phospho-L-threonyl-[protein] + H2O = L-threonyl-[protein] + phosphate</text>
        <dbReference type="Rhea" id="RHEA:47004"/>
        <dbReference type="Rhea" id="RHEA-COMP:11060"/>
        <dbReference type="Rhea" id="RHEA-COMP:11605"/>
        <dbReference type="ChEBI" id="CHEBI:15377"/>
        <dbReference type="ChEBI" id="CHEBI:30013"/>
        <dbReference type="ChEBI" id="CHEBI:43474"/>
        <dbReference type="ChEBI" id="CHEBI:61977"/>
        <dbReference type="EC" id="3.1.3.16"/>
    </reaction>
</comment>
<evidence type="ECO:0000256" key="15">
    <source>
        <dbReference type="RuleBase" id="RU366066"/>
    </source>
</evidence>
<dbReference type="GO" id="GO:0003723">
    <property type="term" value="F:RNA binding"/>
    <property type="evidence" value="ECO:0007669"/>
    <property type="project" value="UniProtKB-KW"/>
</dbReference>
<dbReference type="OrthoDB" id="10249888at2759"/>
<evidence type="ECO:0000313" key="20">
    <source>
        <dbReference type="Proteomes" id="UP000516437"/>
    </source>
</evidence>
<evidence type="ECO:0000256" key="11">
    <source>
        <dbReference type="ARBA" id="ARBA00023242"/>
    </source>
</evidence>
<keyword evidence="5" id="KW-0678">Repressor</keyword>
<evidence type="ECO:0000256" key="9">
    <source>
        <dbReference type="ARBA" id="ARBA00023015"/>
    </source>
</evidence>
<dbReference type="GO" id="GO:0046872">
    <property type="term" value="F:metal ion binding"/>
    <property type="evidence" value="ECO:0007669"/>
    <property type="project" value="UniProtKB-KW"/>
</dbReference>
<comment type="function">
    <text evidence="15">This promotes the activity of RNA polymerase II.</text>
</comment>
<dbReference type="SMART" id="SM00292">
    <property type="entry name" value="BRCT"/>
    <property type="match status" value="1"/>
</dbReference>
<sequence>MSLVTDSPVHSSSSDDFAAFLDASLDSASSEETEDPNHLETQKRIKRRKVEKMEDVEEVQVSTSHTSSPEKTAEAPIKNVECTHPGSFGDMCIICGQRLVEDSGVTFGYIHKGLRLQNDEIARLRDTDMKNLLRHKKLCLVLDLDHTLLNSTQLIHVTSEEEYLKSQADSLQDVSKGSLFLLNFMHMMTKLRPFVRPFLKEASEMFEMYIYTMGERAYALEMAKLLDPQKEYFSSRVISRDDGTHKHQKGLDIVLGQESAVLILDDTENAWTKHKDNLILMERYHYFASSCHQFGFHCKSLSELKSDESETDGALATVLKVLKRIHHMFFDELEENLVDRDVRQVLKTIRKEVLKGCKLVFSRVFPTASQAGNQHLWKMAESLGATCSTEVDPSVTHVVSTDSGTEKSRWAVKHSKFLVHPRWIEAANYLWQRQPEENFIVNQIKSQ</sequence>
<keyword evidence="10" id="KW-0804">Transcription</keyword>
<comment type="caution">
    <text evidence="19">The sequence shown here is derived from an EMBL/GenBank/DDBJ whole genome shotgun (WGS) entry which is preliminary data.</text>
</comment>
<evidence type="ECO:0000256" key="7">
    <source>
        <dbReference type="ARBA" id="ARBA00022801"/>
    </source>
</evidence>
<accession>A0A6A1VG94</accession>
<keyword evidence="20" id="KW-1185">Reference proteome</keyword>
<dbReference type="FunFam" id="3.40.50.10190:FF:000014">
    <property type="entry name" value="RNA polymerase II C-terminal domain phosphatase-like 3"/>
    <property type="match status" value="1"/>
</dbReference>
<evidence type="ECO:0000313" key="19">
    <source>
        <dbReference type="EMBL" id="KAB1211889.1"/>
    </source>
</evidence>
<evidence type="ECO:0000256" key="13">
    <source>
        <dbReference type="ARBA" id="ARBA00048336"/>
    </source>
</evidence>
<evidence type="ECO:0000256" key="8">
    <source>
        <dbReference type="ARBA" id="ARBA00022884"/>
    </source>
</evidence>
<dbReference type="EMBL" id="RXIC02000023">
    <property type="protein sequence ID" value="KAB1211889.1"/>
    <property type="molecule type" value="Genomic_DNA"/>
</dbReference>
<evidence type="ECO:0000259" key="17">
    <source>
        <dbReference type="PROSITE" id="PS50172"/>
    </source>
</evidence>
<evidence type="ECO:0000259" key="18">
    <source>
        <dbReference type="PROSITE" id="PS50969"/>
    </source>
</evidence>
<dbReference type="InterPro" id="IPR036420">
    <property type="entry name" value="BRCT_dom_sf"/>
</dbReference>
<evidence type="ECO:0000256" key="10">
    <source>
        <dbReference type="ARBA" id="ARBA00023163"/>
    </source>
</evidence>
<dbReference type="InterPro" id="IPR001357">
    <property type="entry name" value="BRCT_dom"/>
</dbReference>
<comment type="cofactor">
    <cofactor evidence="1">
        <name>Mn(2+)</name>
        <dbReference type="ChEBI" id="CHEBI:29035"/>
    </cofactor>
</comment>
<evidence type="ECO:0000256" key="2">
    <source>
        <dbReference type="ARBA" id="ARBA00001941"/>
    </source>
</evidence>
<evidence type="ECO:0000256" key="14">
    <source>
        <dbReference type="ARBA" id="ARBA00063107"/>
    </source>
</evidence>
<dbReference type="SUPFAM" id="SSF56784">
    <property type="entry name" value="HAD-like"/>
    <property type="match status" value="1"/>
</dbReference>
<dbReference type="Pfam" id="PF03031">
    <property type="entry name" value="NIF"/>
    <property type="match status" value="1"/>
</dbReference>
<dbReference type="EC" id="3.1.3.16" evidence="15"/>
<dbReference type="InterPro" id="IPR039189">
    <property type="entry name" value="Fcp1"/>
</dbReference>
<keyword evidence="9" id="KW-0805">Transcription regulation</keyword>
<dbReference type="GO" id="GO:0009651">
    <property type="term" value="P:response to salt stress"/>
    <property type="evidence" value="ECO:0007669"/>
    <property type="project" value="UniProtKB-ARBA"/>
</dbReference>
<comment type="subcellular location">
    <subcellularLocation>
        <location evidence="4 15">Nucleus</location>
    </subcellularLocation>
</comment>
<feature type="domain" description="FCP1 homology" evidence="18">
    <location>
        <begin position="133"/>
        <end position="307"/>
    </location>
</feature>
<evidence type="ECO:0000256" key="16">
    <source>
        <dbReference type="SAM" id="MobiDB-lite"/>
    </source>
</evidence>
<dbReference type="Pfam" id="PF00533">
    <property type="entry name" value="BRCT"/>
    <property type="match status" value="1"/>
</dbReference>
<evidence type="ECO:0000256" key="3">
    <source>
        <dbReference type="ARBA" id="ARBA00001946"/>
    </source>
</evidence>
<comment type="cofactor">
    <cofactor evidence="2">
        <name>Co(2+)</name>
        <dbReference type="ChEBI" id="CHEBI:48828"/>
    </cofactor>
</comment>
<dbReference type="CDD" id="cd17729">
    <property type="entry name" value="BRCT_CTDP1"/>
    <property type="match status" value="1"/>
</dbReference>
<name>A0A6A1VG94_9ROSI</name>
<keyword evidence="11 15" id="KW-0539">Nucleus</keyword>
<protein>
    <recommendedName>
        <fullName evidence="15">RNA polymerase II C-terminal domain phosphatase-like</fullName>
        <ecNumber evidence="15">3.1.3.16</ecNumber>
    </recommendedName>
</protein>
<dbReference type="FunFam" id="3.40.50.1000:FF:000125">
    <property type="entry name" value="RNA polymerase II C-terminal domain phosphatase-like 4"/>
    <property type="match status" value="1"/>
</dbReference>
<evidence type="ECO:0000256" key="4">
    <source>
        <dbReference type="ARBA" id="ARBA00004123"/>
    </source>
</evidence>
<dbReference type="PROSITE" id="PS50172">
    <property type="entry name" value="BRCT"/>
    <property type="match status" value="1"/>
</dbReference>
<keyword evidence="8" id="KW-0694">RNA-binding</keyword>
<dbReference type="NCBIfam" id="TIGR02250">
    <property type="entry name" value="FCP1_euk"/>
    <property type="match status" value="1"/>
</dbReference>
<evidence type="ECO:0000256" key="12">
    <source>
        <dbReference type="ARBA" id="ARBA00047761"/>
    </source>
</evidence>
<gene>
    <name evidence="19" type="ORF">CJ030_MR5G000950</name>
</gene>
<dbReference type="Gene3D" id="3.40.50.10190">
    <property type="entry name" value="BRCT domain"/>
    <property type="match status" value="1"/>
</dbReference>
<dbReference type="InterPro" id="IPR036412">
    <property type="entry name" value="HAD-like_sf"/>
</dbReference>
<comment type="cofactor">
    <cofactor evidence="3">
        <name>Mg(2+)</name>
        <dbReference type="ChEBI" id="CHEBI:18420"/>
    </cofactor>
</comment>
<dbReference type="PROSITE" id="PS50969">
    <property type="entry name" value="FCP1"/>
    <property type="match status" value="1"/>
</dbReference>
<keyword evidence="6" id="KW-0479">Metal-binding</keyword>
<evidence type="ECO:0000256" key="5">
    <source>
        <dbReference type="ARBA" id="ARBA00022491"/>
    </source>
</evidence>
<keyword evidence="7 15" id="KW-0378">Hydrolase</keyword>
<dbReference type="GO" id="GO:0008420">
    <property type="term" value="F:RNA polymerase II CTD heptapeptide repeat phosphatase activity"/>
    <property type="evidence" value="ECO:0007669"/>
    <property type="project" value="UniProtKB-UniRule"/>
</dbReference>
<dbReference type="AlphaFoldDB" id="A0A6A1VG94"/>
<dbReference type="CDD" id="cd07521">
    <property type="entry name" value="HAD_FCP1-like"/>
    <property type="match status" value="1"/>
</dbReference>
<dbReference type="PANTHER" id="PTHR23081">
    <property type="entry name" value="RNA POLYMERASE II CTD PHOSPHATASE"/>
    <property type="match status" value="1"/>
</dbReference>
<dbReference type="SMART" id="SM00577">
    <property type="entry name" value="CPDc"/>
    <property type="match status" value="1"/>
</dbReference>
<dbReference type="Proteomes" id="UP000516437">
    <property type="component" value="Chromosome 5"/>
</dbReference>
<organism evidence="19 20">
    <name type="scientific">Morella rubra</name>
    <name type="common">Chinese bayberry</name>
    <dbReference type="NCBI Taxonomy" id="262757"/>
    <lineage>
        <taxon>Eukaryota</taxon>
        <taxon>Viridiplantae</taxon>
        <taxon>Streptophyta</taxon>
        <taxon>Embryophyta</taxon>
        <taxon>Tracheophyta</taxon>
        <taxon>Spermatophyta</taxon>
        <taxon>Magnoliopsida</taxon>
        <taxon>eudicotyledons</taxon>
        <taxon>Gunneridae</taxon>
        <taxon>Pentapetalae</taxon>
        <taxon>rosids</taxon>
        <taxon>fabids</taxon>
        <taxon>Fagales</taxon>
        <taxon>Myricaceae</taxon>
        <taxon>Morella</taxon>
    </lineage>
</organism>
<reference evidence="19 20" key="1">
    <citation type="journal article" date="2019" name="Plant Biotechnol. J.">
        <title>The red bayberry genome and genetic basis of sex determination.</title>
        <authorList>
            <person name="Jia H.M."/>
            <person name="Jia H.J."/>
            <person name="Cai Q.L."/>
            <person name="Wang Y."/>
            <person name="Zhao H.B."/>
            <person name="Yang W.F."/>
            <person name="Wang G.Y."/>
            <person name="Li Y.H."/>
            <person name="Zhan D.L."/>
            <person name="Shen Y.T."/>
            <person name="Niu Q.F."/>
            <person name="Chang L."/>
            <person name="Qiu J."/>
            <person name="Zhao L."/>
            <person name="Xie H.B."/>
            <person name="Fu W.Y."/>
            <person name="Jin J."/>
            <person name="Li X.W."/>
            <person name="Jiao Y."/>
            <person name="Zhou C.C."/>
            <person name="Tu T."/>
            <person name="Chai C.Y."/>
            <person name="Gao J.L."/>
            <person name="Fan L.J."/>
            <person name="van de Weg E."/>
            <person name="Wang J.Y."/>
            <person name="Gao Z.S."/>
        </authorList>
    </citation>
    <scope>NUCLEOTIDE SEQUENCE [LARGE SCALE GENOMIC DNA]</scope>
    <source>
        <tissue evidence="19">Leaves</tissue>
    </source>
</reference>
<dbReference type="Gene3D" id="3.40.50.1000">
    <property type="entry name" value="HAD superfamily/HAD-like"/>
    <property type="match status" value="1"/>
</dbReference>
<feature type="domain" description="BRCT" evidence="17">
    <location>
        <begin position="349"/>
        <end position="441"/>
    </location>
</feature>
<comment type="catalytic activity">
    <reaction evidence="12 15">
        <text>O-phospho-L-seryl-[protein] + H2O = L-seryl-[protein] + phosphate</text>
        <dbReference type="Rhea" id="RHEA:20629"/>
        <dbReference type="Rhea" id="RHEA-COMP:9863"/>
        <dbReference type="Rhea" id="RHEA-COMP:11604"/>
        <dbReference type="ChEBI" id="CHEBI:15377"/>
        <dbReference type="ChEBI" id="CHEBI:29999"/>
        <dbReference type="ChEBI" id="CHEBI:43474"/>
        <dbReference type="ChEBI" id="CHEBI:83421"/>
        <dbReference type="EC" id="3.1.3.16"/>
    </reaction>
</comment>
<feature type="region of interest" description="Disordered" evidence="16">
    <location>
        <begin position="26"/>
        <end position="75"/>
    </location>
</feature>
<feature type="compositionally biased region" description="Polar residues" evidence="16">
    <location>
        <begin position="60"/>
        <end position="70"/>
    </location>
</feature>
<comment type="subunit">
    <text evidence="14">Interacts with RAP74.</text>
</comment>
<dbReference type="InterPro" id="IPR023214">
    <property type="entry name" value="HAD_sf"/>
</dbReference>
<dbReference type="InterPro" id="IPR011947">
    <property type="entry name" value="FCP1_euk"/>
</dbReference>
<evidence type="ECO:0000256" key="6">
    <source>
        <dbReference type="ARBA" id="ARBA00022723"/>
    </source>
</evidence>
<dbReference type="SUPFAM" id="SSF52113">
    <property type="entry name" value="BRCT domain"/>
    <property type="match status" value="1"/>
</dbReference>
<evidence type="ECO:0000256" key="1">
    <source>
        <dbReference type="ARBA" id="ARBA00001936"/>
    </source>
</evidence>
<proteinExistence type="predicted"/>
<dbReference type="GO" id="GO:0005634">
    <property type="term" value="C:nucleus"/>
    <property type="evidence" value="ECO:0007669"/>
    <property type="project" value="UniProtKB-SubCell"/>
</dbReference>
<dbReference type="InterPro" id="IPR004274">
    <property type="entry name" value="FCP1_dom"/>
</dbReference>
<dbReference type="PANTHER" id="PTHR23081:SF36">
    <property type="entry name" value="RNA POLYMERASE II SUBUNIT A C-TERMINAL DOMAIN PHOSPHATASE"/>
    <property type="match status" value="1"/>
</dbReference>